<feature type="transmembrane region" description="Helical" evidence="1">
    <location>
        <begin position="65"/>
        <end position="89"/>
    </location>
</feature>
<dbReference type="RefSeq" id="WP_184028100.1">
    <property type="nucleotide sequence ID" value="NZ_JACHFN010000005.1"/>
</dbReference>
<feature type="transmembrane region" description="Helical" evidence="1">
    <location>
        <begin position="181"/>
        <end position="205"/>
    </location>
</feature>
<dbReference type="Proteomes" id="UP000525389">
    <property type="component" value="Unassembled WGS sequence"/>
</dbReference>
<proteinExistence type="predicted"/>
<comment type="caution">
    <text evidence="3">The sequence shown here is derived from an EMBL/GenBank/DDBJ whole genome shotgun (WGS) entry which is preliminary data.</text>
</comment>
<dbReference type="EMBL" id="JACHFN010000005">
    <property type="protein sequence ID" value="MBB5234370.1"/>
    <property type="molecule type" value="Genomic_DNA"/>
</dbReference>
<dbReference type="InterPro" id="IPR051790">
    <property type="entry name" value="Cytochrome_c-biogenesis_DsbD"/>
</dbReference>
<keyword evidence="1" id="KW-1133">Transmembrane helix</keyword>
<feature type="domain" description="Urease accessory protein UreH-like transmembrane" evidence="2">
    <location>
        <begin position="65"/>
        <end position="273"/>
    </location>
</feature>
<feature type="transmembrane region" description="Helical" evidence="1">
    <location>
        <begin position="217"/>
        <end position="238"/>
    </location>
</feature>
<dbReference type="Pfam" id="PF13386">
    <property type="entry name" value="DsbD_2"/>
    <property type="match status" value="1"/>
</dbReference>
<evidence type="ECO:0000313" key="3">
    <source>
        <dbReference type="EMBL" id="MBB5234370.1"/>
    </source>
</evidence>
<feature type="transmembrane region" description="Helical" evidence="1">
    <location>
        <begin position="259"/>
        <end position="281"/>
    </location>
</feature>
<keyword evidence="1" id="KW-0812">Transmembrane</keyword>
<evidence type="ECO:0000259" key="2">
    <source>
        <dbReference type="Pfam" id="PF13386"/>
    </source>
</evidence>
<dbReference type="InterPro" id="IPR039447">
    <property type="entry name" value="UreH-like_TM_dom"/>
</dbReference>
<evidence type="ECO:0000313" key="4">
    <source>
        <dbReference type="Proteomes" id="UP000525389"/>
    </source>
</evidence>
<reference evidence="3 4" key="1">
    <citation type="submission" date="2020-08" db="EMBL/GenBank/DDBJ databases">
        <title>Genomic Encyclopedia of Type Strains, Phase IV (KMG-IV): sequencing the most valuable type-strain genomes for metagenomic binning, comparative biology and taxonomic classification.</title>
        <authorList>
            <person name="Goeker M."/>
        </authorList>
    </citation>
    <scope>NUCLEOTIDE SEQUENCE [LARGE SCALE GENOMIC DNA]</scope>
    <source>
        <strain evidence="3 4">DSM 101791</strain>
    </source>
</reference>
<evidence type="ECO:0000256" key="1">
    <source>
        <dbReference type="SAM" id="Phobius"/>
    </source>
</evidence>
<name>A0A7W8GF25_9DEIO</name>
<gene>
    <name evidence="3" type="ORF">HNQ09_001808</name>
</gene>
<sequence>MTPRWRLAAAGTLVAALLLAWPAASPVLREVALDLYRLSGTLNAALAGPVTALRARTGASLLTPFLLGLLAATAPCQLSTGAATLAYVARDGHARGVWPRSLAFVGARVLVYLALGAVAVYAFGGSVTASGDFFMGVRRVLGPLMFLVGLVMVGVVRLRFTLGTRLAGRLEERARVGRGTLGAFLLGLALSLAFCPTLFLLYFGLTLPLMLTAPLGALYPVAFVLGMTLPLLVLVAFLPGASASEQQTYVGGLGRVHQLATPLAGAVFVLAGLYDTFVSWLL</sequence>
<keyword evidence="4" id="KW-1185">Reference proteome</keyword>
<dbReference type="PANTHER" id="PTHR31272:SF4">
    <property type="entry name" value="CYTOCHROME C-TYPE BIOGENESIS PROTEIN HI_1454-RELATED"/>
    <property type="match status" value="1"/>
</dbReference>
<feature type="transmembrane region" description="Helical" evidence="1">
    <location>
        <begin position="143"/>
        <end position="160"/>
    </location>
</feature>
<protein>
    <submittedName>
        <fullName evidence="3">Cytochrome c biogenesis protein CcdA</fullName>
    </submittedName>
</protein>
<accession>A0A7W8GF25</accession>
<dbReference type="AlphaFoldDB" id="A0A7W8GF25"/>
<feature type="transmembrane region" description="Helical" evidence="1">
    <location>
        <begin position="101"/>
        <end position="123"/>
    </location>
</feature>
<dbReference type="PANTHER" id="PTHR31272">
    <property type="entry name" value="CYTOCHROME C-TYPE BIOGENESIS PROTEIN HI_1454-RELATED"/>
    <property type="match status" value="1"/>
</dbReference>
<organism evidence="3 4">
    <name type="scientific">Deinococcus budaensis</name>
    <dbReference type="NCBI Taxonomy" id="1665626"/>
    <lineage>
        <taxon>Bacteria</taxon>
        <taxon>Thermotogati</taxon>
        <taxon>Deinococcota</taxon>
        <taxon>Deinococci</taxon>
        <taxon>Deinococcales</taxon>
        <taxon>Deinococcaceae</taxon>
        <taxon>Deinococcus</taxon>
    </lineage>
</organism>
<keyword evidence="1" id="KW-0472">Membrane</keyword>